<evidence type="ECO:0000313" key="3">
    <source>
        <dbReference type="EMBL" id="RBA10289.1"/>
    </source>
</evidence>
<accession>A0A365MP62</accession>
<dbReference type="AlphaFoldDB" id="A0A365MP62"/>
<dbReference type="Proteomes" id="UP000251714">
    <property type="component" value="Unassembled WGS sequence"/>
</dbReference>
<gene>
    <name evidence="3" type="ORF">FPRO05_06225</name>
</gene>
<feature type="transmembrane region" description="Helical" evidence="2">
    <location>
        <begin position="47"/>
        <end position="73"/>
    </location>
</feature>
<dbReference type="EMBL" id="PKMI01000072">
    <property type="protein sequence ID" value="RBA10289.1"/>
    <property type="molecule type" value="Genomic_DNA"/>
</dbReference>
<name>A0A365MP62_GIBIN</name>
<evidence type="ECO:0000313" key="4">
    <source>
        <dbReference type="Proteomes" id="UP000251714"/>
    </source>
</evidence>
<keyword evidence="2" id="KW-0472">Membrane</keyword>
<keyword evidence="2" id="KW-0812">Transmembrane</keyword>
<keyword evidence="2" id="KW-1133">Transmembrane helix</keyword>
<comment type="caution">
    <text evidence="3">The sequence shown here is derived from an EMBL/GenBank/DDBJ whole genome shotgun (WGS) entry which is preliminary data.</text>
</comment>
<evidence type="ECO:0000256" key="1">
    <source>
        <dbReference type="SAM" id="MobiDB-lite"/>
    </source>
</evidence>
<feature type="compositionally biased region" description="Basic residues" evidence="1">
    <location>
        <begin position="136"/>
        <end position="145"/>
    </location>
</feature>
<evidence type="ECO:0000256" key="2">
    <source>
        <dbReference type="SAM" id="Phobius"/>
    </source>
</evidence>
<proteinExistence type="predicted"/>
<reference evidence="3 4" key="1">
    <citation type="submission" date="2017-12" db="EMBL/GenBank/DDBJ databases">
        <title>Genome sequence of the mycotoxigenic crop pathogen Fusarium proliferatum, strain ITEM 2341 from Date Palm.</title>
        <authorList>
            <person name="Almiman B.F."/>
            <person name="Shittu T.A."/>
            <person name="Muthumeenakshi S."/>
            <person name="Baroncelli R."/>
            <person name="Sreenivasaprasada S."/>
        </authorList>
    </citation>
    <scope>NUCLEOTIDE SEQUENCE [LARGE SCALE GENOMIC DNA]</scope>
    <source>
        <strain evidence="3 4">ITEM 2341</strain>
    </source>
</reference>
<protein>
    <submittedName>
        <fullName evidence="3">Uncharacterized protein</fullName>
    </submittedName>
</protein>
<organism evidence="3 4">
    <name type="scientific">Gibberella intermedia</name>
    <name type="common">Bulb rot disease fungus</name>
    <name type="synonym">Fusarium proliferatum</name>
    <dbReference type="NCBI Taxonomy" id="948311"/>
    <lineage>
        <taxon>Eukaryota</taxon>
        <taxon>Fungi</taxon>
        <taxon>Dikarya</taxon>
        <taxon>Ascomycota</taxon>
        <taxon>Pezizomycotina</taxon>
        <taxon>Sordariomycetes</taxon>
        <taxon>Hypocreomycetidae</taxon>
        <taxon>Hypocreales</taxon>
        <taxon>Nectriaceae</taxon>
        <taxon>Fusarium</taxon>
        <taxon>Fusarium fujikuroi species complex</taxon>
    </lineage>
</organism>
<feature type="region of interest" description="Disordered" evidence="1">
    <location>
        <begin position="110"/>
        <end position="145"/>
    </location>
</feature>
<sequence length="145" mass="16184">MEVSCFIGSAGNLHGPLPVPDDWWHLIEPWLYPNGIVCHSNGFRISILVYLLLLQVLMMMWFGFICKVAIGVLDGRVVDDVRSDEESDEGPQITELEKDANSFATVSSWQKSRLQPRHSARSSSAAQIGNDGNGYLKRKAHGKEE</sequence>